<reference evidence="2" key="1">
    <citation type="journal article" date="2018" name="Nat. Plants">
        <title>Whole-genome landscape of Medicago truncatula symbiotic genes.</title>
        <authorList>
            <person name="Pecrix Y."/>
            <person name="Gamas P."/>
            <person name="Carrere S."/>
        </authorList>
    </citation>
    <scope>NUCLEOTIDE SEQUENCE</scope>
    <source>
        <tissue evidence="2">Leaves</tissue>
    </source>
</reference>
<evidence type="ECO:0008006" key="3">
    <source>
        <dbReference type="Google" id="ProtNLM"/>
    </source>
</evidence>
<evidence type="ECO:0000313" key="2">
    <source>
        <dbReference type="EMBL" id="RHN80288.1"/>
    </source>
</evidence>
<dbReference type="AlphaFoldDB" id="A0A396JVP1"/>
<feature type="transmembrane region" description="Helical" evidence="1">
    <location>
        <begin position="30"/>
        <end position="51"/>
    </location>
</feature>
<keyword evidence="1" id="KW-0812">Transmembrane</keyword>
<name>A0A396JVP1_MEDTR</name>
<gene>
    <name evidence="2" type="ORF">MtrunA17_Chr1g0186621</name>
</gene>
<dbReference type="EMBL" id="PSQE01000001">
    <property type="protein sequence ID" value="RHN80288.1"/>
    <property type="molecule type" value="Genomic_DNA"/>
</dbReference>
<comment type="caution">
    <text evidence="2">The sequence shown here is derived from an EMBL/GenBank/DDBJ whole genome shotgun (WGS) entry which is preliminary data.</text>
</comment>
<protein>
    <recommendedName>
        <fullName evidence="3">Transmembrane protein</fullName>
    </recommendedName>
</protein>
<evidence type="ECO:0000256" key="1">
    <source>
        <dbReference type="SAM" id="Phobius"/>
    </source>
</evidence>
<dbReference type="Proteomes" id="UP000265566">
    <property type="component" value="Chromosome 1"/>
</dbReference>
<dbReference type="Gramene" id="rna4193">
    <property type="protein sequence ID" value="RHN80288.1"/>
    <property type="gene ID" value="gene4193"/>
</dbReference>
<sequence length="55" mass="6151">MTVPLEFSIGLLSLIFLQFASFTIHSRGLAIHYVLFYISFVEVIPLSDHAVRLAG</sequence>
<keyword evidence="1" id="KW-0472">Membrane</keyword>
<feature type="transmembrane region" description="Helical" evidence="1">
    <location>
        <begin position="7"/>
        <end position="24"/>
    </location>
</feature>
<proteinExistence type="predicted"/>
<organism evidence="2">
    <name type="scientific">Medicago truncatula</name>
    <name type="common">Barrel medic</name>
    <name type="synonym">Medicago tribuloides</name>
    <dbReference type="NCBI Taxonomy" id="3880"/>
    <lineage>
        <taxon>Eukaryota</taxon>
        <taxon>Viridiplantae</taxon>
        <taxon>Streptophyta</taxon>
        <taxon>Embryophyta</taxon>
        <taxon>Tracheophyta</taxon>
        <taxon>Spermatophyta</taxon>
        <taxon>Magnoliopsida</taxon>
        <taxon>eudicotyledons</taxon>
        <taxon>Gunneridae</taxon>
        <taxon>Pentapetalae</taxon>
        <taxon>rosids</taxon>
        <taxon>fabids</taxon>
        <taxon>Fabales</taxon>
        <taxon>Fabaceae</taxon>
        <taxon>Papilionoideae</taxon>
        <taxon>50 kb inversion clade</taxon>
        <taxon>NPAAA clade</taxon>
        <taxon>Hologalegina</taxon>
        <taxon>IRL clade</taxon>
        <taxon>Trifolieae</taxon>
        <taxon>Medicago</taxon>
    </lineage>
</organism>
<accession>A0A396JVP1</accession>
<keyword evidence="1" id="KW-1133">Transmembrane helix</keyword>